<keyword evidence="2" id="KW-0677">Repeat</keyword>
<dbReference type="PRINTS" id="PR00320">
    <property type="entry name" value="GPROTEINBRPT"/>
</dbReference>
<dbReference type="InterPro" id="IPR001680">
    <property type="entry name" value="WD40_rpt"/>
</dbReference>
<evidence type="ECO:0000313" key="5">
    <source>
        <dbReference type="EMBL" id="EGF79976.1"/>
    </source>
</evidence>
<name>F4P4V9_BATDJ</name>
<dbReference type="GO" id="GO:0051015">
    <property type="term" value="F:actin filament binding"/>
    <property type="evidence" value="ECO:0000318"/>
    <property type="project" value="GO_Central"/>
</dbReference>
<dbReference type="SMART" id="SM00320">
    <property type="entry name" value="WD40"/>
    <property type="match status" value="11"/>
</dbReference>
<proteinExistence type="inferred from homology"/>
<dbReference type="PANTHER" id="PTHR19856:SF0">
    <property type="entry name" value="WD REPEAT-CONTAINING PROTEIN 1"/>
    <property type="match status" value="1"/>
</dbReference>
<dbReference type="InterPro" id="IPR015943">
    <property type="entry name" value="WD40/YVTN_repeat-like_dom_sf"/>
</dbReference>
<dbReference type="InParanoid" id="F4P4V9"/>
<dbReference type="EMBL" id="GL882885">
    <property type="protein sequence ID" value="EGF79976.1"/>
    <property type="molecule type" value="Genomic_DNA"/>
</dbReference>
<dbReference type="SUPFAM" id="SSF50998">
    <property type="entry name" value="Quinoprotein alcohol dehydrogenase-like"/>
    <property type="match status" value="1"/>
</dbReference>
<dbReference type="PANTHER" id="PTHR19856">
    <property type="entry name" value="WD-REPEATCONTAINING PROTEIN WDR1"/>
    <property type="match status" value="1"/>
</dbReference>
<dbReference type="PROSITE" id="PS50082">
    <property type="entry name" value="WD_REPEATS_2"/>
    <property type="match status" value="6"/>
</dbReference>
<keyword evidence="6" id="KW-1185">Reference proteome</keyword>
<dbReference type="OMA" id="FYQGPPF"/>
<dbReference type="GO" id="GO:0030042">
    <property type="term" value="P:actin filament depolymerization"/>
    <property type="evidence" value="ECO:0000318"/>
    <property type="project" value="GO_Central"/>
</dbReference>
<dbReference type="FunFam" id="2.130.10.10:FF:000102">
    <property type="entry name" value="Actin-interacting protein 1"/>
    <property type="match status" value="1"/>
</dbReference>
<accession>F4P4V9</accession>
<dbReference type="PROSITE" id="PS50294">
    <property type="entry name" value="WD_REPEATS_REGION"/>
    <property type="match status" value="5"/>
</dbReference>
<dbReference type="Proteomes" id="UP000007241">
    <property type="component" value="Unassembled WGS sequence"/>
</dbReference>
<dbReference type="InterPro" id="IPR020472">
    <property type="entry name" value="WD40_PAC1"/>
</dbReference>
<dbReference type="SUPFAM" id="SSF50978">
    <property type="entry name" value="WD40 repeat-like"/>
    <property type="match status" value="1"/>
</dbReference>
<evidence type="ECO:0000256" key="1">
    <source>
        <dbReference type="ARBA" id="ARBA00022574"/>
    </source>
</evidence>
<dbReference type="STRING" id="684364.F4P4V9"/>
<gene>
    <name evidence="5" type="ORF">BATDEDRAFT_37053</name>
</gene>
<feature type="repeat" description="WD" evidence="4">
    <location>
        <begin position="60"/>
        <end position="101"/>
    </location>
</feature>
<dbReference type="InterPro" id="IPR036322">
    <property type="entry name" value="WD40_repeat_dom_sf"/>
</dbReference>
<evidence type="ECO:0000313" key="6">
    <source>
        <dbReference type="Proteomes" id="UP000007241"/>
    </source>
</evidence>
<dbReference type="SUPFAM" id="SSF50960">
    <property type="entry name" value="TolB, C-terminal domain"/>
    <property type="match status" value="1"/>
</dbReference>
<dbReference type="OrthoDB" id="2306at2759"/>
<dbReference type="RefSeq" id="XP_006679608.1">
    <property type="nucleotide sequence ID" value="XM_006679545.1"/>
</dbReference>
<dbReference type="AlphaFoldDB" id="F4P4V9"/>
<dbReference type="InterPro" id="IPR019775">
    <property type="entry name" value="WD40_repeat_CS"/>
</dbReference>
<dbReference type="HOGENOM" id="CLU_015246_1_0_1"/>
<evidence type="ECO:0000256" key="3">
    <source>
        <dbReference type="ARBA" id="ARBA00038366"/>
    </source>
</evidence>
<dbReference type="CDD" id="cd00200">
    <property type="entry name" value="WD40"/>
    <property type="match status" value="1"/>
</dbReference>
<dbReference type="GO" id="GO:0030864">
    <property type="term" value="C:cortical actin cytoskeleton"/>
    <property type="evidence" value="ECO:0000318"/>
    <property type="project" value="GO_Central"/>
</dbReference>
<evidence type="ECO:0000256" key="4">
    <source>
        <dbReference type="PROSITE-ProRule" id="PRU00221"/>
    </source>
</evidence>
<dbReference type="FunFam" id="2.130.10.10:FF:000167">
    <property type="entry name" value="Actin-interacting protein 1"/>
    <property type="match status" value="1"/>
</dbReference>
<keyword evidence="1 4" id="KW-0853">WD repeat</keyword>
<reference evidence="5 6" key="1">
    <citation type="submission" date="2009-12" db="EMBL/GenBank/DDBJ databases">
        <title>The draft genome of Batrachochytrium dendrobatidis.</title>
        <authorList>
            <consortium name="US DOE Joint Genome Institute (JGI-PGF)"/>
            <person name="Kuo A."/>
            <person name="Salamov A."/>
            <person name="Schmutz J."/>
            <person name="Lucas S."/>
            <person name="Pitluck S."/>
            <person name="Rosenblum E."/>
            <person name="Stajich J."/>
            <person name="Eisen M."/>
            <person name="Grigoriev I.V."/>
        </authorList>
    </citation>
    <scope>NUCLEOTIDE SEQUENCE [LARGE SCALE GENOMIC DNA]</scope>
    <source>
        <strain evidence="6">JAM81 / FGSC 10211</strain>
    </source>
</reference>
<feature type="repeat" description="WD" evidence="4">
    <location>
        <begin position="191"/>
        <end position="232"/>
    </location>
</feature>
<comment type="similarity">
    <text evidence="3">Belongs to the WD repeat AIP1 family.</text>
</comment>
<organism evidence="5 6">
    <name type="scientific">Batrachochytrium dendrobatidis (strain JAM81 / FGSC 10211)</name>
    <name type="common">Frog chytrid fungus</name>
    <dbReference type="NCBI Taxonomy" id="684364"/>
    <lineage>
        <taxon>Eukaryota</taxon>
        <taxon>Fungi</taxon>
        <taxon>Fungi incertae sedis</taxon>
        <taxon>Chytridiomycota</taxon>
        <taxon>Chytridiomycota incertae sedis</taxon>
        <taxon>Chytridiomycetes</taxon>
        <taxon>Rhizophydiales</taxon>
        <taxon>Rhizophydiales incertae sedis</taxon>
        <taxon>Batrachochytrium</taxon>
    </lineage>
</organism>
<sequence length="609" mass="65408">MATILPTAYTRKSLFAPSPATTRGQAVHLGGDPKGVNFLYTNGRAVIIRNLANPEIAKEYTGHSFQTTVARYAPSGYYIASADVQGNIRIWDTTQAENILKIETKVFSGRINDLDWDFESKRIIAVGEGKSKFGHAFLFDSASSVGEISGHAKVINSVSIRPGRPLRAATGSDDMTVNFYHGVPFKFNKSSTNHSRFVQCVRYSPNGDFFVSSGSDGKIFLYDGKTGDDVAELSAADGAHTGGVFSVSWSPDSRQLMTSSADQSVKIWDVATKTVASTFVFSDTQHVDHQQVGSLWQGQYQISLSLSGDINYLDPKSGNKPVRVVKGHTKGITSLAIDENQTLYTGSYDGRICSWTDGKDGGHLVSGSGHTNQITALVAEKGRVISAGMDDSIRTILTATNAFDQKVVASDGIPKGLAAFGNLTIFATHKDELVTLVDGSAETRLKLGYSPTAVAISPNGTTTAIGGEDGLVHLYDIKGQTLVEKAKLESNKGIITAISYSPKGDLVAVADASRNVIVYETSTNTMKLNQWGFHTARVNCVSWSPDGLHAVSGSLDTNVEVWSVEKPMQHISIKNAHTDSVTGAVFIDNNTVASCGQDAQIKIWSLTHY</sequence>
<dbReference type="FunCoup" id="F4P4V9">
    <property type="interactions" value="238"/>
</dbReference>
<dbReference type="GeneID" id="18241296"/>
<feature type="repeat" description="WD" evidence="4">
    <location>
        <begin position="237"/>
        <end position="278"/>
    </location>
</feature>
<evidence type="ECO:0000256" key="2">
    <source>
        <dbReference type="ARBA" id="ARBA00022737"/>
    </source>
</evidence>
<protein>
    <submittedName>
        <fullName evidence="5">Uncharacterized protein</fullName>
    </submittedName>
</protein>
<dbReference type="InterPro" id="IPR011047">
    <property type="entry name" value="Quinoprotein_ADH-like_sf"/>
</dbReference>
<feature type="repeat" description="WD" evidence="4">
    <location>
        <begin position="574"/>
        <end position="609"/>
    </location>
</feature>
<feature type="repeat" description="WD" evidence="4">
    <location>
        <begin position="325"/>
        <end position="355"/>
    </location>
</feature>
<feature type="repeat" description="WD" evidence="4">
    <location>
        <begin position="534"/>
        <end position="565"/>
    </location>
</feature>
<dbReference type="Gene3D" id="2.130.10.10">
    <property type="entry name" value="YVTN repeat-like/Quinoprotein amine dehydrogenase"/>
    <property type="match status" value="2"/>
</dbReference>
<dbReference type="Pfam" id="PF00400">
    <property type="entry name" value="WD40"/>
    <property type="match status" value="8"/>
</dbReference>
<dbReference type="PROSITE" id="PS00678">
    <property type="entry name" value="WD_REPEATS_1"/>
    <property type="match status" value="1"/>
</dbReference>